<dbReference type="Gene3D" id="3.40.50.300">
    <property type="entry name" value="P-loop containing nucleotide triphosphate hydrolases"/>
    <property type="match status" value="1"/>
</dbReference>
<reference evidence="5 6" key="1">
    <citation type="journal article" date="2012" name="Genome Biol.">
        <title>Genome and low-iron response of an oceanic diatom adapted to chronic iron limitation.</title>
        <authorList>
            <person name="Lommer M."/>
            <person name="Specht M."/>
            <person name="Roy A.S."/>
            <person name="Kraemer L."/>
            <person name="Andreson R."/>
            <person name="Gutowska M.A."/>
            <person name="Wolf J."/>
            <person name="Bergner S.V."/>
            <person name="Schilhabel M.B."/>
            <person name="Klostermeier U.C."/>
            <person name="Beiko R.G."/>
            <person name="Rosenstiel P."/>
            <person name="Hippler M."/>
            <person name="Laroche J."/>
        </authorList>
    </citation>
    <scope>NUCLEOTIDE SEQUENCE [LARGE SCALE GENOMIC DNA]</scope>
    <source>
        <strain evidence="5 6">CCMP1005</strain>
    </source>
</reference>
<dbReference type="SUPFAM" id="SSF52540">
    <property type="entry name" value="P-loop containing nucleoside triphosphate hydrolases"/>
    <property type="match status" value="1"/>
</dbReference>
<evidence type="ECO:0000259" key="3">
    <source>
        <dbReference type="Pfam" id="PF13191"/>
    </source>
</evidence>
<evidence type="ECO:0000259" key="4">
    <source>
        <dbReference type="Pfam" id="PF20710"/>
    </source>
</evidence>
<evidence type="ECO:0000256" key="2">
    <source>
        <dbReference type="SAM" id="SignalP"/>
    </source>
</evidence>
<evidence type="ECO:0000256" key="1">
    <source>
        <dbReference type="SAM" id="MobiDB-lite"/>
    </source>
</evidence>
<feature type="region of interest" description="Disordered" evidence="1">
    <location>
        <begin position="183"/>
        <end position="218"/>
    </location>
</feature>
<dbReference type="OMA" id="ERWSTEY"/>
<dbReference type="PANTHER" id="PTHR43642:SF1">
    <property type="entry name" value="HYBRID SIGNAL TRANSDUCTION HISTIDINE KINASE G"/>
    <property type="match status" value="1"/>
</dbReference>
<comment type="caution">
    <text evidence="5">The sequence shown here is derived from an EMBL/GenBank/DDBJ whole genome shotgun (WGS) entry which is preliminary data.</text>
</comment>
<dbReference type="Proteomes" id="UP000266841">
    <property type="component" value="Unassembled WGS sequence"/>
</dbReference>
<keyword evidence="6" id="KW-1185">Reference proteome</keyword>
<dbReference type="Pfam" id="PF13191">
    <property type="entry name" value="AAA_16"/>
    <property type="match status" value="1"/>
</dbReference>
<proteinExistence type="predicted"/>
<keyword evidence="2" id="KW-0732">Signal</keyword>
<dbReference type="InterPro" id="IPR027417">
    <property type="entry name" value="P-loop_NTPase"/>
</dbReference>
<dbReference type="eggNOG" id="ENOG502RVPS">
    <property type="taxonomic scope" value="Eukaryota"/>
</dbReference>
<feature type="signal peptide" evidence="2">
    <location>
        <begin position="1"/>
        <end position="25"/>
    </location>
</feature>
<dbReference type="InterPro" id="IPR053159">
    <property type="entry name" value="Hybrid_Histidine_Kinase"/>
</dbReference>
<dbReference type="PANTHER" id="PTHR43642">
    <property type="entry name" value="HYBRID SIGNAL TRANSDUCTION HISTIDINE KINASE G"/>
    <property type="match status" value="1"/>
</dbReference>
<gene>
    <name evidence="5" type="ORF">THAOC_34415</name>
</gene>
<evidence type="ECO:0000313" key="6">
    <source>
        <dbReference type="Proteomes" id="UP000266841"/>
    </source>
</evidence>
<dbReference type="SUPFAM" id="SSF48452">
    <property type="entry name" value="TPR-like"/>
    <property type="match status" value="1"/>
</dbReference>
<evidence type="ECO:0000313" key="5">
    <source>
        <dbReference type="EMBL" id="EJK46901.1"/>
    </source>
</evidence>
<dbReference type="EMBL" id="AGNL01047473">
    <property type="protein sequence ID" value="EJK46901.1"/>
    <property type="molecule type" value="Genomic_DNA"/>
</dbReference>
<feature type="compositionally biased region" description="Basic and acidic residues" evidence="1">
    <location>
        <begin position="191"/>
        <end position="200"/>
    </location>
</feature>
<dbReference type="InterPro" id="IPR011990">
    <property type="entry name" value="TPR-like_helical_dom_sf"/>
</dbReference>
<name>K0RCU0_THAOC</name>
<dbReference type="Pfam" id="PF20710">
    <property type="entry name" value="DUF6824"/>
    <property type="match status" value="1"/>
</dbReference>
<feature type="domain" description="Orc1-like AAA ATPase" evidence="3">
    <location>
        <begin position="601"/>
        <end position="782"/>
    </location>
</feature>
<dbReference type="InterPro" id="IPR041664">
    <property type="entry name" value="AAA_16"/>
</dbReference>
<dbReference type="InterPro" id="IPR049227">
    <property type="entry name" value="DUF6824"/>
</dbReference>
<feature type="chain" id="PRO_5003836901" evidence="2">
    <location>
        <begin position="26"/>
        <end position="1625"/>
    </location>
</feature>
<protein>
    <submittedName>
        <fullName evidence="5">Uncharacterized protein</fullName>
    </submittedName>
</protein>
<feature type="domain" description="DUF6824" evidence="4">
    <location>
        <begin position="70"/>
        <end position="164"/>
    </location>
</feature>
<sequence length="1625" mass="181005">MPTATSKRLCCHRPAVIVALLRVLAYNMRQYEYSLGVVMVSLRGAGVGSSQISECLEANLQLISTNSRQDILFGRGYAIQFHPGNIAFRSIVAESKAEFKRKEKHEKRAVAIQIMHTMRQKNARFLTEDTTCKKKEGLDDIQFRTWVVVEDGKALKKIMHRLREKEWVPKHAETSSVTVEAPEAAVGTMTDPKEKSDDYRLNTNESHGSKDPQENKGGASACFAIPSAEAAASPYGYETLDDISCDLGNLPRPRHDFFNGDELSVGEDARDLHFSNGSLSTANPQESSRLEASCSSLDLQTGIPLVEGQNLYLGSHSSLNLQLDQSRIETPLSSLNLQVDQPLFEGQHLSLDSNSVLKMAEESETSSLPLSGHNEERRRLPGEATGYTMQLRQWIDDHVPKGLYCREDLMSYVKAAAPIAIELTEMLVREDGSNPKIVLRSSNEISIIMRGNLIAGVAVRHSVQLGSVTDRLASLGAIFYELFSGLTPFQKNEGSHPSTVDSIVNMLQNDTRLNKKRLDHNSHDSDRYHDELMSNLDNIGLTSSLSGLIKNLISCSQSDFRVDEAYSSFNDVLADLKLVRNNPDCYLESLGESPTFTIPHKLYGRQDIMDKIASLYKCDSCNSLVVNGRAGVGKSSLLTHLFSSIAEQDGIYFLQTKFEQAGINPLVTVASLFDDLCEAFIRDAQPRVQNTAAMELESAIGEAGVIALSSIVPSLSKISKSLVNEYTYQYMNRAATVRYCLGKLLQIISSRTPPIVLLFDDLQFADDNSRSIVSSLLRGVSTSTFFVCCYRDDDVKPGDIFSTWLENLDACGMEKIEVDRLAVEGVNEMVSETLRAFPRITLPLSTQLHAKTMGNPLFLRQFIESLHSQGLIFLRLNPPLWAWDLERISNTELPVSVVALLIEEMRTLSAELIEGLRVLSCLGSSVKKEALDVVLSEMCRTLADVLDDLIKKGYLEEVNGSEVRFSHDKVQQSAYETMSVADQRRLHKRLGLILCNKALHDDTLLFSAATQINLGGVDTSLDGRKLAAIAALNLKAGHQAKDLSAFGSALRFFQSGILWVPAEERWSTEYATSLALHVSAVETACLLNNLGVVTKLTEEVVANATSDKDKLACLYCLLKSLISCNKLADSKNVAYAILGQLRGAIPRETGDPSLEMELKDMVATLHEMADDTIMGMGPSQTAEQDALLLSVYYKLAGVYFEGNPECLPDNSLQMLRTTLCNGYVHAMFSLNLTSANFLNCVVRLSAMSPVALASFAVTLVGMKEMSLAHRMGQLAKRLVTRPTSQMFTSAVAVALGLCVDWMFEPLQSHNYRCHIIYTYYGGQELSRCRDNFFQYVETSRKTNEIFSYLQGALHYRMCVSLIEGTDYVDSFPSWDDLLSLQEQKRDFARIQAHSHMRSFLFQTFDDDVMEADGLLSRIRSGGGSPLHPLVMIGVFYEGLLSFHFALRRREPNPRSIETEIPVKTVPNQQHSRYISRGEQALEFIGMYSTLNKFTFENKYLLLEASRLELSNPDQAFIVYQKAIKSASDHKFPHEEALASELAGRCLFNKGIFDRARGLYEHAINRYQSWGAYAIVRRLRIEIQQKFSAIHLVGQGHPPINYYSVGFLHDPARYKNDGSGTRKRSA</sequence>
<dbReference type="OrthoDB" id="47974at2759"/>
<accession>K0RCU0</accession>
<organism evidence="5 6">
    <name type="scientific">Thalassiosira oceanica</name>
    <name type="common">Marine diatom</name>
    <dbReference type="NCBI Taxonomy" id="159749"/>
    <lineage>
        <taxon>Eukaryota</taxon>
        <taxon>Sar</taxon>
        <taxon>Stramenopiles</taxon>
        <taxon>Ochrophyta</taxon>
        <taxon>Bacillariophyta</taxon>
        <taxon>Coscinodiscophyceae</taxon>
        <taxon>Thalassiosirophycidae</taxon>
        <taxon>Thalassiosirales</taxon>
        <taxon>Thalassiosiraceae</taxon>
        <taxon>Thalassiosira</taxon>
    </lineage>
</organism>